<dbReference type="AlphaFoldDB" id="A0AAV6NSI1"/>
<evidence type="ECO:0000313" key="1">
    <source>
        <dbReference type="EMBL" id="KAG6601034.1"/>
    </source>
</evidence>
<comment type="caution">
    <text evidence="1">The sequence shown here is derived from an EMBL/GenBank/DDBJ whole genome shotgun (WGS) entry which is preliminary data.</text>
</comment>
<reference evidence="1 2" key="1">
    <citation type="journal article" date="2021" name="Hortic Res">
        <title>The domestication of Cucurbita argyrosperma as revealed by the genome of its wild relative.</title>
        <authorList>
            <person name="Barrera-Redondo J."/>
            <person name="Sanchez-de la Vega G."/>
            <person name="Aguirre-Liguori J.A."/>
            <person name="Castellanos-Morales G."/>
            <person name="Gutierrez-Guerrero Y.T."/>
            <person name="Aguirre-Dugua X."/>
            <person name="Aguirre-Planter E."/>
            <person name="Tenaillon M.I."/>
            <person name="Lira-Saade R."/>
            <person name="Eguiarte L.E."/>
        </authorList>
    </citation>
    <scope>NUCLEOTIDE SEQUENCE [LARGE SCALE GENOMIC DNA]</scope>
    <source>
        <strain evidence="1">JBR-2021</strain>
    </source>
</reference>
<proteinExistence type="predicted"/>
<protein>
    <submittedName>
        <fullName evidence="1">Uncharacterized protein</fullName>
    </submittedName>
</protein>
<name>A0AAV6NSI1_9ROSI</name>
<keyword evidence="2" id="KW-1185">Reference proteome</keyword>
<feature type="non-terminal residue" evidence="1">
    <location>
        <position position="1"/>
    </location>
</feature>
<gene>
    <name evidence="1" type="ORF">SDJN03_06267</name>
</gene>
<organism evidence="1 2">
    <name type="scientific">Cucurbita argyrosperma subsp. sororia</name>
    <dbReference type="NCBI Taxonomy" id="37648"/>
    <lineage>
        <taxon>Eukaryota</taxon>
        <taxon>Viridiplantae</taxon>
        <taxon>Streptophyta</taxon>
        <taxon>Embryophyta</taxon>
        <taxon>Tracheophyta</taxon>
        <taxon>Spermatophyta</taxon>
        <taxon>Magnoliopsida</taxon>
        <taxon>eudicotyledons</taxon>
        <taxon>Gunneridae</taxon>
        <taxon>Pentapetalae</taxon>
        <taxon>rosids</taxon>
        <taxon>fabids</taxon>
        <taxon>Cucurbitales</taxon>
        <taxon>Cucurbitaceae</taxon>
        <taxon>Cucurbiteae</taxon>
        <taxon>Cucurbita</taxon>
    </lineage>
</organism>
<sequence length="77" mass="8703">MEECMRNGISEYSNARCLCQISTFLNESTADFTSEEKASDSSFDFEFEGSAEKGLQDLSEISDQVFLRIAIKKLNVF</sequence>
<dbReference type="Proteomes" id="UP000685013">
    <property type="component" value="Chromosome 4"/>
</dbReference>
<accession>A0AAV6NSI1</accession>
<dbReference type="EMBL" id="JAGKQH010000004">
    <property type="protein sequence ID" value="KAG6601034.1"/>
    <property type="molecule type" value="Genomic_DNA"/>
</dbReference>
<evidence type="ECO:0000313" key="2">
    <source>
        <dbReference type="Proteomes" id="UP000685013"/>
    </source>
</evidence>